<organism evidence="7 8">
    <name type="scientific">Vespula germanica</name>
    <name type="common">German yellow jacket</name>
    <name type="synonym">Paravespula germanica</name>
    <dbReference type="NCBI Taxonomy" id="30212"/>
    <lineage>
        <taxon>Eukaryota</taxon>
        <taxon>Metazoa</taxon>
        <taxon>Ecdysozoa</taxon>
        <taxon>Arthropoda</taxon>
        <taxon>Hexapoda</taxon>
        <taxon>Insecta</taxon>
        <taxon>Pterygota</taxon>
        <taxon>Neoptera</taxon>
        <taxon>Endopterygota</taxon>
        <taxon>Hymenoptera</taxon>
        <taxon>Apocrita</taxon>
        <taxon>Aculeata</taxon>
        <taxon>Vespoidea</taxon>
        <taxon>Vespidae</taxon>
        <taxon>Vespinae</taxon>
        <taxon>Vespula</taxon>
    </lineage>
</organism>
<keyword evidence="4" id="KW-0496">Mitochondrion</keyword>
<dbReference type="GO" id="GO:0031966">
    <property type="term" value="C:mitochondrial membrane"/>
    <property type="evidence" value="ECO:0007669"/>
    <property type="project" value="UniProtKB-SubCell"/>
</dbReference>
<evidence type="ECO:0000313" key="8">
    <source>
        <dbReference type="Proteomes" id="UP000617340"/>
    </source>
</evidence>
<evidence type="ECO:0000256" key="1">
    <source>
        <dbReference type="ARBA" id="ARBA00004225"/>
    </source>
</evidence>
<evidence type="ECO:0000256" key="2">
    <source>
        <dbReference type="ARBA" id="ARBA00022692"/>
    </source>
</evidence>
<feature type="transmembrane region" description="Helical" evidence="6">
    <location>
        <begin position="73"/>
        <end position="98"/>
    </location>
</feature>
<sequence>MALRMTKGEVPENAIALTRSEAIKYQWNQIHKWKPQREVWPFSYGVALLGGVAALSGVYINMRIRKSLKLRSFGTAASAITMSVCPGSLVCIAQLQMVTEKTFFPLESCPLCIEMRSIVVQNCGAIIYPMILSPIVNFLIAKRDGRFRMPYYTNWKEMIYFCVNLFKPIVPSLGVLGAINALAAAVIVYKQFNCLSYIREVLSVENESDELQKDF</sequence>
<dbReference type="EMBL" id="JACSDZ010000001">
    <property type="protein sequence ID" value="KAF7417524.1"/>
    <property type="molecule type" value="Genomic_DNA"/>
</dbReference>
<keyword evidence="5 6" id="KW-0472">Membrane</keyword>
<name>A0A834NT33_VESGE</name>
<comment type="subcellular location">
    <subcellularLocation>
        <location evidence="1">Mitochondrion membrane</location>
        <topology evidence="1">Multi-pass membrane protein</topology>
    </subcellularLocation>
</comment>
<accession>A0A834NT33</accession>
<evidence type="ECO:0000256" key="4">
    <source>
        <dbReference type="ARBA" id="ARBA00023128"/>
    </source>
</evidence>
<dbReference type="PANTHER" id="PTHR16296:SF2">
    <property type="entry name" value="TRANSMEMBRANE PROTEIN 126A"/>
    <property type="match status" value="1"/>
</dbReference>
<gene>
    <name evidence="7" type="ORF">HZH68_000177</name>
</gene>
<keyword evidence="2 6" id="KW-0812">Transmembrane</keyword>
<dbReference type="InterPro" id="IPR009801">
    <property type="entry name" value="TMEM126"/>
</dbReference>
<keyword evidence="8" id="KW-1185">Reference proteome</keyword>
<dbReference type="AlphaFoldDB" id="A0A834NT33"/>
<evidence type="ECO:0000256" key="6">
    <source>
        <dbReference type="SAM" id="Phobius"/>
    </source>
</evidence>
<proteinExistence type="predicted"/>
<dbReference type="Proteomes" id="UP000617340">
    <property type="component" value="Unassembled WGS sequence"/>
</dbReference>
<feature type="transmembrane region" description="Helical" evidence="6">
    <location>
        <begin position="118"/>
        <end position="140"/>
    </location>
</feature>
<dbReference type="GO" id="GO:0032981">
    <property type="term" value="P:mitochondrial respiratory chain complex I assembly"/>
    <property type="evidence" value="ECO:0007669"/>
    <property type="project" value="TreeGrafter"/>
</dbReference>
<evidence type="ECO:0000313" key="7">
    <source>
        <dbReference type="EMBL" id="KAF7417524.1"/>
    </source>
</evidence>
<evidence type="ECO:0000256" key="3">
    <source>
        <dbReference type="ARBA" id="ARBA00022989"/>
    </source>
</evidence>
<keyword evidence="3 6" id="KW-1133">Transmembrane helix</keyword>
<dbReference type="PANTHER" id="PTHR16296">
    <property type="entry name" value="UNCHARACTERIZED HYPOTHALAMUS PROTEIN HT007"/>
    <property type="match status" value="1"/>
</dbReference>
<protein>
    <submittedName>
        <fullName evidence="7">Uncharacterized protein</fullName>
    </submittedName>
</protein>
<comment type="caution">
    <text evidence="7">The sequence shown here is derived from an EMBL/GenBank/DDBJ whole genome shotgun (WGS) entry which is preliminary data.</text>
</comment>
<feature type="transmembrane region" description="Helical" evidence="6">
    <location>
        <begin position="42"/>
        <end position="61"/>
    </location>
</feature>
<dbReference type="Pfam" id="PF07114">
    <property type="entry name" value="TMEM126"/>
    <property type="match status" value="1"/>
</dbReference>
<evidence type="ECO:0000256" key="5">
    <source>
        <dbReference type="ARBA" id="ARBA00023136"/>
    </source>
</evidence>
<reference evidence="7" key="1">
    <citation type="journal article" date="2020" name="G3 (Bethesda)">
        <title>High-Quality Assemblies for Three Invasive Social Wasps from the &lt;i&gt;Vespula&lt;/i&gt; Genus.</title>
        <authorList>
            <person name="Harrop T.W.R."/>
            <person name="Guhlin J."/>
            <person name="McLaughlin G.M."/>
            <person name="Permina E."/>
            <person name="Stockwell P."/>
            <person name="Gilligan J."/>
            <person name="Le Lec M.F."/>
            <person name="Gruber M.A.M."/>
            <person name="Quinn O."/>
            <person name="Lovegrove M."/>
            <person name="Duncan E.J."/>
            <person name="Remnant E.J."/>
            <person name="Van Eeckhoven J."/>
            <person name="Graham B."/>
            <person name="Knapp R.A."/>
            <person name="Langford K.W."/>
            <person name="Kronenberg Z."/>
            <person name="Press M.O."/>
            <person name="Eacker S.M."/>
            <person name="Wilson-Rankin E.E."/>
            <person name="Purcell J."/>
            <person name="Lester P.J."/>
            <person name="Dearden P.K."/>
        </authorList>
    </citation>
    <scope>NUCLEOTIDE SEQUENCE</scope>
    <source>
        <strain evidence="7">Linc-1</strain>
    </source>
</reference>
<feature type="transmembrane region" description="Helical" evidence="6">
    <location>
        <begin position="161"/>
        <end position="189"/>
    </location>
</feature>